<gene>
    <name evidence="1" type="ORF">AC579_5804</name>
</gene>
<protein>
    <submittedName>
        <fullName evidence="1">Uncharacterized protein</fullName>
    </submittedName>
</protein>
<comment type="caution">
    <text evidence="1">The sequence shown here is derived from an EMBL/GenBank/DDBJ whole genome shotgun (WGS) entry which is preliminary data.</text>
</comment>
<keyword evidence="2" id="KW-1185">Reference proteome</keyword>
<dbReference type="EMBL" id="LFZO01000023">
    <property type="protein sequence ID" value="KXT17258.1"/>
    <property type="molecule type" value="Genomic_DNA"/>
</dbReference>
<dbReference type="OrthoDB" id="4725912at2759"/>
<reference evidence="1 2" key="1">
    <citation type="submission" date="2015-07" db="EMBL/GenBank/DDBJ databases">
        <title>Comparative genomics of the Sigatoka disease complex on banana suggests a link between parallel evolutionary changes in Pseudocercospora fijiensis and Pseudocercospora eumusae and increased virulence on the banana host.</title>
        <authorList>
            <person name="Chang T.-C."/>
            <person name="Salvucci A."/>
            <person name="Crous P.W."/>
            <person name="Stergiopoulos I."/>
        </authorList>
    </citation>
    <scope>NUCLEOTIDE SEQUENCE [LARGE SCALE GENOMIC DNA]</scope>
    <source>
        <strain evidence="1 2">CBS 116634</strain>
    </source>
</reference>
<dbReference type="Proteomes" id="UP000073492">
    <property type="component" value="Unassembled WGS sequence"/>
</dbReference>
<evidence type="ECO:0000313" key="2">
    <source>
        <dbReference type="Proteomes" id="UP000073492"/>
    </source>
</evidence>
<organism evidence="1 2">
    <name type="scientific">Pseudocercospora musae</name>
    <dbReference type="NCBI Taxonomy" id="113226"/>
    <lineage>
        <taxon>Eukaryota</taxon>
        <taxon>Fungi</taxon>
        <taxon>Dikarya</taxon>
        <taxon>Ascomycota</taxon>
        <taxon>Pezizomycotina</taxon>
        <taxon>Dothideomycetes</taxon>
        <taxon>Dothideomycetidae</taxon>
        <taxon>Mycosphaerellales</taxon>
        <taxon>Mycosphaerellaceae</taxon>
        <taxon>Pseudocercospora</taxon>
    </lineage>
</organism>
<name>A0A139IR34_9PEZI</name>
<dbReference type="AlphaFoldDB" id="A0A139IR34"/>
<proteinExistence type="predicted"/>
<accession>A0A139IR34</accession>
<evidence type="ECO:0000313" key="1">
    <source>
        <dbReference type="EMBL" id="KXT17258.1"/>
    </source>
</evidence>
<sequence>MDHRIYTSQPCVFQRYRRACDTGWKTSWSLKNWDFICSGPDQAIARFSSNTWAVSKAGKFEFMGTPSKALKEEILVIGFTLFYCMLYRANSLPAFPGAFFASTGPVKEGEDLSRSNSRRRSCKQSLVSFLMALYCTPHGWVIHLYSGSAAIATPVTGKPTDI</sequence>